<reference evidence="3 4" key="1">
    <citation type="submission" date="2024-09" db="EMBL/GenBank/DDBJ databases">
        <title>Draft genome sequence of multifaceted antimicrobials producing Streptomyces sp. strain FH1.</title>
        <authorList>
            <person name="Hassan F."/>
            <person name="Ali H."/>
            <person name="Hassan N."/>
            <person name="Nawaz A."/>
        </authorList>
    </citation>
    <scope>NUCLEOTIDE SEQUENCE [LARGE SCALE GENOMIC DNA]</scope>
    <source>
        <strain evidence="3 4">FH1</strain>
    </source>
</reference>
<evidence type="ECO:0000256" key="1">
    <source>
        <dbReference type="SAM" id="MobiDB-lite"/>
    </source>
</evidence>
<keyword evidence="4" id="KW-1185">Reference proteome</keyword>
<protein>
    <recommendedName>
        <fullName evidence="5">Lipoprotein</fullName>
    </recommendedName>
</protein>
<dbReference type="EMBL" id="JBHGBT010000029">
    <property type="protein sequence ID" value="MFB4197257.1"/>
    <property type="molecule type" value="Genomic_DNA"/>
</dbReference>
<evidence type="ECO:0000256" key="2">
    <source>
        <dbReference type="SAM" id="SignalP"/>
    </source>
</evidence>
<feature type="chain" id="PRO_5045218380" description="Lipoprotein" evidence="2">
    <location>
        <begin position="27"/>
        <end position="167"/>
    </location>
</feature>
<evidence type="ECO:0000313" key="3">
    <source>
        <dbReference type="EMBL" id="MFB4197257.1"/>
    </source>
</evidence>
<dbReference type="RefSeq" id="WP_375065592.1">
    <property type="nucleotide sequence ID" value="NZ_JBHGBT010000029.1"/>
</dbReference>
<feature type="compositionally biased region" description="Acidic residues" evidence="1">
    <location>
        <begin position="44"/>
        <end position="56"/>
    </location>
</feature>
<evidence type="ECO:0008006" key="5">
    <source>
        <dbReference type="Google" id="ProtNLM"/>
    </source>
</evidence>
<dbReference type="Proteomes" id="UP001577267">
    <property type="component" value="Unassembled WGS sequence"/>
</dbReference>
<keyword evidence="2" id="KW-0732">Signal</keyword>
<dbReference type="PROSITE" id="PS51257">
    <property type="entry name" value="PROKAR_LIPOPROTEIN"/>
    <property type="match status" value="1"/>
</dbReference>
<gene>
    <name evidence="3" type="ORF">ACE11A_23200</name>
</gene>
<proteinExistence type="predicted"/>
<evidence type="ECO:0000313" key="4">
    <source>
        <dbReference type="Proteomes" id="UP001577267"/>
    </source>
</evidence>
<sequence length="167" mass="17785">MRIRGTARLAAAAAAVLLLSACGSDDGDGDARNDQQQEQQETGAGEDDGDGDEDGDDRSSEERIAEDEARSIEGEGYDGVWESIVDDNDIETLTITGGTVETTGPLSCPGTVSELDSAEPVIELDCEVENTKRVRGTLELNPEGNRLYIGWDGEAWGGYIDSMIRIG</sequence>
<name>A0ABV4ZT11_9ACTN</name>
<feature type="region of interest" description="Disordered" evidence="1">
    <location>
        <begin position="22"/>
        <end position="78"/>
    </location>
</feature>
<feature type="signal peptide" evidence="2">
    <location>
        <begin position="1"/>
        <end position="26"/>
    </location>
</feature>
<organism evidence="3 4">
    <name type="scientific">Streptomyces carpaticus</name>
    <dbReference type="NCBI Taxonomy" id="285558"/>
    <lineage>
        <taxon>Bacteria</taxon>
        <taxon>Bacillati</taxon>
        <taxon>Actinomycetota</taxon>
        <taxon>Actinomycetes</taxon>
        <taxon>Kitasatosporales</taxon>
        <taxon>Streptomycetaceae</taxon>
        <taxon>Streptomyces</taxon>
    </lineage>
</organism>
<comment type="caution">
    <text evidence="3">The sequence shown here is derived from an EMBL/GenBank/DDBJ whole genome shotgun (WGS) entry which is preliminary data.</text>
</comment>
<accession>A0ABV4ZT11</accession>
<feature type="compositionally biased region" description="Basic and acidic residues" evidence="1">
    <location>
        <begin position="57"/>
        <end position="73"/>
    </location>
</feature>